<keyword evidence="6" id="KW-0472">Membrane</keyword>
<protein>
    <recommendedName>
        <fullName evidence="10">Lipoprotein</fullName>
    </recommendedName>
</protein>
<evidence type="ECO:0000256" key="4">
    <source>
        <dbReference type="ARBA" id="ARBA00022729"/>
    </source>
</evidence>
<dbReference type="InterPro" id="IPR003282">
    <property type="entry name" value="T3SS_SctJ"/>
</dbReference>
<comment type="subcellular location">
    <subcellularLocation>
        <location evidence="1">Cell outer membrane</location>
        <topology evidence="1">Lipid-anchor</topology>
    </subcellularLocation>
</comment>
<evidence type="ECO:0000259" key="11">
    <source>
        <dbReference type="Pfam" id="PF01514"/>
    </source>
</evidence>
<evidence type="ECO:0000256" key="1">
    <source>
        <dbReference type="ARBA" id="ARBA00004459"/>
    </source>
</evidence>
<dbReference type="PANTHER" id="PTHR30046">
    <property type="entry name" value="FLAGELLAR M-RING PROTEIN"/>
    <property type="match status" value="1"/>
</dbReference>
<accession>A0A6S7BG73</accession>
<keyword evidence="5" id="KW-0653">Protein transport</keyword>
<dbReference type="InterPro" id="IPR045851">
    <property type="entry name" value="AMP-bd_C_sf"/>
</dbReference>
<keyword evidence="9 10" id="KW-0449">Lipoprotein</keyword>
<dbReference type="Gene3D" id="3.30.70.1530">
    <property type="entry name" value="Hypothetical protein rpa1041"/>
    <property type="match status" value="1"/>
</dbReference>
<evidence type="ECO:0000256" key="5">
    <source>
        <dbReference type="ARBA" id="ARBA00022927"/>
    </source>
</evidence>
<comment type="similarity">
    <text evidence="2 10">Belongs to the YscJ lipoprotein family.</text>
</comment>
<name>A0A6S7BG73_9BURK</name>
<dbReference type="InterPro" id="IPR043427">
    <property type="entry name" value="YscJ/FliF"/>
</dbReference>
<feature type="domain" description="Flagellar M-ring N-terminal" evidence="11">
    <location>
        <begin position="23"/>
        <end position="140"/>
    </location>
</feature>
<dbReference type="PRINTS" id="PR01338">
    <property type="entry name" value="TYPE3OMKPROT"/>
</dbReference>
<evidence type="ECO:0000256" key="2">
    <source>
        <dbReference type="ARBA" id="ARBA00009509"/>
    </source>
</evidence>
<dbReference type="InterPro" id="IPR006182">
    <property type="entry name" value="FliF_N_dom"/>
</dbReference>
<organism evidence="12 13">
    <name type="scientific">Pararobbsia alpina</name>
    <dbReference type="NCBI Taxonomy" id="621374"/>
    <lineage>
        <taxon>Bacteria</taxon>
        <taxon>Pseudomonadati</taxon>
        <taxon>Pseudomonadota</taxon>
        <taxon>Betaproteobacteria</taxon>
        <taxon>Burkholderiales</taxon>
        <taxon>Burkholderiaceae</taxon>
        <taxon>Pararobbsia</taxon>
    </lineage>
</organism>
<evidence type="ECO:0000256" key="3">
    <source>
        <dbReference type="ARBA" id="ARBA00022448"/>
    </source>
</evidence>
<sequence length="262" mass="28366">MTRLFSRLSAFVLCLLCAACRDDLLLDKLDQQQANETLAALQQRNIAARKEQHGKSGYSIVVPPDDFVAAVDTLSALGLPPRPRVEIAQAFPGDAMVASPTAERARLLSMIEQRLEQTIQSIDLVERASVHLSYALDEPAGRRTPSIHIAALVVHEAGADEPALIAKLKRFLKNAVAHAHYDDISITMFASAPRQFATPTRVEHVDVSAPPVLEMSLGGAALLGGIAVIAHWISSRRSSLRVWWSARRARAGTGPSEASEPT</sequence>
<keyword evidence="4 10" id="KW-0732">Signal</keyword>
<evidence type="ECO:0000256" key="10">
    <source>
        <dbReference type="RuleBase" id="RU364102"/>
    </source>
</evidence>
<keyword evidence="7 10" id="KW-0564">Palmitate</keyword>
<evidence type="ECO:0000256" key="7">
    <source>
        <dbReference type="ARBA" id="ARBA00023139"/>
    </source>
</evidence>
<dbReference type="Proteomes" id="UP000494115">
    <property type="component" value="Unassembled WGS sequence"/>
</dbReference>
<evidence type="ECO:0000313" key="12">
    <source>
        <dbReference type="EMBL" id="CAB3798869.1"/>
    </source>
</evidence>
<evidence type="ECO:0000313" key="13">
    <source>
        <dbReference type="Proteomes" id="UP000494115"/>
    </source>
</evidence>
<keyword evidence="8 10" id="KW-0998">Cell outer membrane</keyword>
<dbReference type="Gene3D" id="3.30.300.30">
    <property type="match status" value="1"/>
</dbReference>
<dbReference type="Pfam" id="PF01514">
    <property type="entry name" value="YscJ_FliF"/>
    <property type="match status" value="1"/>
</dbReference>
<proteinExistence type="inferred from homology"/>
<evidence type="ECO:0000256" key="8">
    <source>
        <dbReference type="ARBA" id="ARBA00023237"/>
    </source>
</evidence>
<dbReference type="GO" id="GO:0009279">
    <property type="term" value="C:cell outer membrane"/>
    <property type="evidence" value="ECO:0007669"/>
    <property type="project" value="UniProtKB-SubCell"/>
</dbReference>
<gene>
    <name evidence="12" type="ORF">LMG28138_04543</name>
</gene>
<dbReference type="PANTHER" id="PTHR30046:SF3">
    <property type="entry name" value="SECRETION SYSTEM APPARATUS LIPOPROTEIN SSAJ"/>
    <property type="match status" value="1"/>
</dbReference>
<dbReference type="NCBIfam" id="TIGR02544">
    <property type="entry name" value="III_secr_YscJ"/>
    <property type="match status" value="1"/>
</dbReference>
<dbReference type="GO" id="GO:0009306">
    <property type="term" value="P:protein secretion"/>
    <property type="evidence" value="ECO:0007669"/>
    <property type="project" value="InterPro"/>
</dbReference>
<dbReference type="EMBL" id="CADIKM010000031">
    <property type="protein sequence ID" value="CAB3798869.1"/>
    <property type="molecule type" value="Genomic_DNA"/>
</dbReference>
<dbReference type="RefSeq" id="WP_175107161.1">
    <property type="nucleotide sequence ID" value="NZ_CADIKM010000031.1"/>
</dbReference>
<evidence type="ECO:0000256" key="9">
    <source>
        <dbReference type="ARBA" id="ARBA00023288"/>
    </source>
</evidence>
<evidence type="ECO:0000256" key="6">
    <source>
        <dbReference type="ARBA" id="ARBA00023136"/>
    </source>
</evidence>
<reference evidence="12 13" key="1">
    <citation type="submission" date="2020-04" db="EMBL/GenBank/DDBJ databases">
        <authorList>
            <person name="De Canck E."/>
        </authorList>
    </citation>
    <scope>NUCLEOTIDE SEQUENCE [LARGE SCALE GENOMIC DNA]</scope>
    <source>
        <strain evidence="12 13">LMG 28138</strain>
    </source>
</reference>
<keyword evidence="3" id="KW-0813">Transport</keyword>
<dbReference type="AlphaFoldDB" id="A0A6S7BG73"/>
<keyword evidence="13" id="KW-1185">Reference proteome</keyword>